<dbReference type="AlphaFoldDB" id="A0A5M6IWK8"/>
<reference evidence="1 2" key="1">
    <citation type="submission" date="2019-09" db="EMBL/GenBank/DDBJ databases">
        <title>Genome sequence of Rhodovastum atsumiense, a diverse member of the Acetobacteraceae family of non-sulfur purple photosynthetic bacteria.</title>
        <authorList>
            <person name="Meyer T."/>
            <person name="Kyndt J."/>
        </authorList>
    </citation>
    <scope>NUCLEOTIDE SEQUENCE [LARGE SCALE GENOMIC DNA]</scope>
    <source>
        <strain evidence="1 2">DSM 21279</strain>
    </source>
</reference>
<keyword evidence="2" id="KW-1185">Reference proteome</keyword>
<evidence type="ECO:0000313" key="1">
    <source>
        <dbReference type="EMBL" id="KAA5611848.1"/>
    </source>
</evidence>
<name>A0A5M6IWK8_9PROT</name>
<evidence type="ECO:0000313" key="2">
    <source>
        <dbReference type="Proteomes" id="UP000325255"/>
    </source>
</evidence>
<accession>A0A5M6IWK8</accession>
<proteinExistence type="predicted"/>
<dbReference type="RefSeq" id="WP_150041097.1">
    <property type="nucleotide sequence ID" value="NZ_VWPK01000017.1"/>
</dbReference>
<gene>
    <name evidence="1" type="ORF">F1189_12495</name>
</gene>
<dbReference type="EMBL" id="VWPK01000017">
    <property type="protein sequence ID" value="KAA5611848.1"/>
    <property type="molecule type" value="Genomic_DNA"/>
</dbReference>
<protein>
    <submittedName>
        <fullName evidence="1">Uncharacterized protein</fullName>
    </submittedName>
</protein>
<comment type="caution">
    <text evidence="1">The sequence shown here is derived from an EMBL/GenBank/DDBJ whole genome shotgun (WGS) entry which is preliminary data.</text>
</comment>
<dbReference type="Proteomes" id="UP000325255">
    <property type="component" value="Unassembled WGS sequence"/>
</dbReference>
<organism evidence="1 2">
    <name type="scientific">Rhodovastum atsumiense</name>
    <dbReference type="NCBI Taxonomy" id="504468"/>
    <lineage>
        <taxon>Bacteria</taxon>
        <taxon>Pseudomonadati</taxon>
        <taxon>Pseudomonadota</taxon>
        <taxon>Alphaproteobacteria</taxon>
        <taxon>Acetobacterales</taxon>
        <taxon>Acetobacteraceae</taxon>
        <taxon>Rhodovastum</taxon>
    </lineage>
</organism>
<sequence>MFHDIIRVLDASAVRACARAEGGVTDPQVPPTWDLLRLGSGDGGECEWRLETPGGTAKVFDVGAWWGYYVVPCRAHTRGSPDLYVDRGAAMRAAEEALAAAVAQAARRWA</sequence>